<gene>
    <name evidence="1" type="ORF">BJ875DRAFT_519061</name>
</gene>
<keyword evidence="2" id="KW-1185">Reference proteome</keyword>
<dbReference type="Gene3D" id="2.60.120.620">
    <property type="entry name" value="q2cbj1_9rhob like domain"/>
    <property type="match status" value="1"/>
</dbReference>
<accession>A0A9P7YBN5</accession>
<dbReference type="Pfam" id="PF05721">
    <property type="entry name" value="PhyH"/>
    <property type="match status" value="1"/>
</dbReference>
<reference evidence="1" key="1">
    <citation type="journal article" date="2021" name="IMA Fungus">
        <title>Genomic characterization of three marine fungi, including Emericellopsis atlantica sp. nov. with signatures of a generalist lifestyle and marine biomass degradation.</title>
        <authorList>
            <person name="Hagestad O.C."/>
            <person name="Hou L."/>
            <person name="Andersen J.H."/>
            <person name="Hansen E.H."/>
            <person name="Altermark B."/>
            <person name="Li C."/>
            <person name="Kuhnert E."/>
            <person name="Cox R.J."/>
            <person name="Crous P.W."/>
            <person name="Spatafora J.W."/>
            <person name="Lail K."/>
            <person name="Amirebrahimi M."/>
            <person name="Lipzen A."/>
            <person name="Pangilinan J."/>
            <person name="Andreopoulos W."/>
            <person name="Hayes R.D."/>
            <person name="Ng V."/>
            <person name="Grigoriev I.V."/>
            <person name="Jackson S.A."/>
            <person name="Sutton T.D.S."/>
            <person name="Dobson A.D.W."/>
            <person name="Rama T."/>
        </authorList>
    </citation>
    <scope>NUCLEOTIDE SEQUENCE</scope>
    <source>
        <strain evidence="1">TRa018bII</strain>
    </source>
</reference>
<comment type="caution">
    <text evidence="1">The sequence shown here is derived from an EMBL/GenBank/DDBJ whole genome shotgun (WGS) entry which is preliminary data.</text>
</comment>
<proteinExistence type="predicted"/>
<dbReference type="SUPFAM" id="SSF51197">
    <property type="entry name" value="Clavaminate synthase-like"/>
    <property type="match status" value="1"/>
</dbReference>
<protein>
    <submittedName>
        <fullName evidence="1">Phytanoyl-CoA hydroxylase</fullName>
    </submittedName>
</protein>
<dbReference type="AlphaFoldDB" id="A0A9P7YBN5"/>
<organism evidence="1 2">
    <name type="scientific">Amylocarpus encephaloides</name>
    <dbReference type="NCBI Taxonomy" id="45428"/>
    <lineage>
        <taxon>Eukaryota</taxon>
        <taxon>Fungi</taxon>
        <taxon>Dikarya</taxon>
        <taxon>Ascomycota</taxon>
        <taxon>Pezizomycotina</taxon>
        <taxon>Leotiomycetes</taxon>
        <taxon>Helotiales</taxon>
        <taxon>Helotiales incertae sedis</taxon>
        <taxon>Amylocarpus</taxon>
    </lineage>
</organism>
<dbReference type="PANTHER" id="PTHR40128:SF1">
    <property type="entry name" value="PHYTANOYL-COA HYDROXYLASE"/>
    <property type="match status" value="1"/>
</dbReference>
<dbReference type="PANTHER" id="PTHR40128">
    <property type="entry name" value="EXPRESSED PROTEIN"/>
    <property type="match status" value="1"/>
</dbReference>
<sequence length="336" mass="37666">MSPELSHAEYPNRLYVNDGILNPAMVGELKPTSLDTPLDDVRRRLRDDGYVFLKGLLPQADVLNAREQYFRLLAPSGILKAGTDPVDGIFNSANESLDYPAFGAGHFDGPNDGPNVEQSARYIELGVKAHTEPWYKESFARHPVLLDYVAKLTGWGRDTLELQRTMLRNCTPGNKAIGIHYDQIFLRHGEDTVLTAWVPIGDVSVNGGGLIYLEKKVTVDVGHTLGSEIERRFAHQARSTGMTEKEMENAFNQNMMAGGMLSQNPIEFGEQYERKWLVTAYEAGDVVFHDSYAIHASTTNNDPHGVIRLATDLRFVNSQRPWDTRWKKDFELGDGL</sequence>
<evidence type="ECO:0000313" key="2">
    <source>
        <dbReference type="Proteomes" id="UP000824998"/>
    </source>
</evidence>
<dbReference type="EMBL" id="MU251647">
    <property type="protein sequence ID" value="KAG9230749.1"/>
    <property type="molecule type" value="Genomic_DNA"/>
</dbReference>
<dbReference type="OrthoDB" id="2328924at2759"/>
<name>A0A9P7YBN5_9HELO</name>
<dbReference type="Proteomes" id="UP000824998">
    <property type="component" value="Unassembled WGS sequence"/>
</dbReference>
<evidence type="ECO:0000313" key="1">
    <source>
        <dbReference type="EMBL" id="KAG9230749.1"/>
    </source>
</evidence>
<dbReference type="InterPro" id="IPR008775">
    <property type="entry name" value="Phytyl_CoA_dOase-like"/>
</dbReference>